<reference evidence="7" key="1">
    <citation type="submission" date="2024-07" db="EMBL/GenBank/DDBJ databases">
        <title>Two chromosome-level genome assemblies of Korean endemic species Abeliophyllum distichum and Forsythia ovata (Oleaceae).</title>
        <authorList>
            <person name="Jang H."/>
        </authorList>
    </citation>
    <scope>NUCLEOTIDE SEQUENCE [LARGE SCALE GENOMIC DNA]</scope>
</reference>
<feature type="region of interest" description="Disordered" evidence="4">
    <location>
        <begin position="439"/>
        <end position="514"/>
    </location>
</feature>
<dbReference type="Proteomes" id="UP001604336">
    <property type="component" value="Unassembled WGS sequence"/>
</dbReference>
<protein>
    <submittedName>
        <fullName evidence="6">CW-type Zinc Finger</fullName>
    </submittedName>
</protein>
<feature type="region of interest" description="Disordered" evidence="4">
    <location>
        <begin position="826"/>
        <end position="889"/>
    </location>
</feature>
<feature type="region of interest" description="Disordered" evidence="4">
    <location>
        <begin position="1344"/>
        <end position="1388"/>
    </location>
</feature>
<sequence>MISVDSRDGRKGLELGRDVEEAELEEGEAYCNHLENEDSTIDPDVALSYIEEKLQNILGHFQKDFEGGVSAENLGAKFGGYGSFLPTYQRSPSRSYPRNSQEVHNYDAPKSPKKLHLEDGRQNSLASSSVSLSARSSLGKTASFCNSLQGDICVLPTHAKESTSNCRLVKSSANPSDKRTLKVRIKVGSENLSTQKNAQIYSGLGLDVSPSLSFDDCPTTSERLCGNLQDVPDKSPTNILQMMTSLPVDLLLSPLSEDLILLTEKGKFRGKSEHIPVDKASLDSPGMSVNGSHFSRSNQKVLERKKWKSSEKDDTFSTELTSTKNNSGQDNIGILLKNKTDMDMFDCEKLVTDAMKLPLLSNLEHSIADPTKCNYREAVDVPVTSLHDKVKEETFSEVTVKGLLESAPAQDIGRVKKLDGRLGSSGKVLENKKDVHEAEKAYSSAHSESNVCEGRNTFNGEAADPTEQLGVEKGKSKGMNQALKKQSSGKKKKSKGIHSQGAQGSKVSKDQSMIDSSTLLQSGKSTHANSLVYKHDQLNLQKDQGKPGDRYKDFFGDLEFEEENKDSVSGEMTSARKLKDSQLIDKSTIECHSTTKEKCKGKKAKKPSFGEECPRGASSVALPSGNGPVSDATATGVVPLVNEDWVSCDKCQKWRLLPHGTNPKSLPDKWLCRMLTWLPGMNRCSIPEEVTTSALRALYHAVPASAPPSAPESRPNRLNCPAGISSGWSSIYTSSPGQDCQNIVSQAAIISRKKHRGSTDATNSTDLDLPDHNSKSQKKNFQTSGKSSILDGTDDLPLDSCRQQYLSQPSSEVEKNEDCKKENRISLDNCSDRGTNSKMRNKRESGLDCSRASKRTKTEDVDDAASLKAGHSSSSGLSNNASGNDHHCKDARVDTKKNVASLKNSEFNVPGTSDGGLLGTSKCDNQDTVKKRKVKEYHGSQVLSSTGPHPQAAGGFVEETCESDYWKEKKARISTSGGKDTGQIKANVGTERKDRDTISNTLPKCSLEAADYLRSDMDSVHPFAANSSCSKISGSLKSKPSDQEVKGSPVESVSSSPLRYPNADKFTSTRRNLFDKVDFQDPGSLTSTSPGRFLHGEDDGNDRSGMVKKSATLTITNRVTDVYDGRICQGNQNACETHTSEQCQDEERRTANHSQVNGSHSEKSCKWFSSRPKDKSRISRSDLDKNMNNISDSSLEFDHMISNGGKSKSRRSKFDEKCATPDEAKKNFILKKDVAEGISRESSTGKSQQKIGGLDGSNSRLDVMKSLDRKNHLQPEHGDKRFSKKLYSGKGDRAEVNGSGKSHSAAKDQIETVSDLHHVSRSQTQNGVKVLAADLFENGNALKTPKQSKKAENQNGQPIHLRHPTPNKHKVRGIEAPSPVRRDSSTHTANGAIKEAKDLKHLADRLKNSGSTESTGLYFQAALKFLHGASLLESGNSEGTKPNEMIQSMNIYSSTAKLCEFCAYEYEKSKDMATAALAYKCMEVAYMRVVSCSHTRASRDRNELQRALQIVFPGESPSSSASDVDNFHGQATVDKAALAKFVGSPQVSGSHVITARNRSSFMRLLNFAQDTNFAMEASRKSRIAFAAASRRPGETRDREVMFEFAISTSFFIWVLLKMNKGPRLEDSHTVVNFYLAFNSLHRICFLFLEQTNRISF</sequence>
<dbReference type="InterPro" id="IPR056406">
    <property type="entry name" value="THD_CWZF3/5/7"/>
</dbReference>
<proteinExistence type="predicted"/>
<keyword evidence="3" id="KW-0862">Zinc</keyword>
<evidence type="ECO:0000313" key="6">
    <source>
        <dbReference type="EMBL" id="KAL2510569.1"/>
    </source>
</evidence>
<feature type="region of interest" description="Disordered" evidence="4">
    <location>
        <begin position="1141"/>
        <end position="1218"/>
    </location>
</feature>
<feature type="compositionally biased region" description="Polar residues" evidence="4">
    <location>
        <begin position="89"/>
        <end position="103"/>
    </location>
</feature>
<dbReference type="InterPro" id="IPR055300">
    <property type="entry name" value="CWZF3/5/7"/>
</dbReference>
<feature type="region of interest" description="Disordered" evidence="4">
    <location>
        <begin position="1077"/>
        <end position="1105"/>
    </location>
</feature>
<evidence type="ECO:0000259" key="5">
    <source>
        <dbReference type="PROSITE" id="PS51050"/>
    </source>
</evidence>
<dbReference type="PROSITE" id="PS51050">
    <property type="entry name" value="ZF_CW"/>
    <property type="match status" value="1"/>
</dbReference>
<dbReference type="Pfam" id="PF24756">
    <property type="entry name" value="THD_CWZF3-5-7"/>
    <property type="match status" value="1"/>
</dbReference>
<feature type="region of interest" description="Disordered" evidence="4">
    <location>
        <begin position="1237"/>
        <end position="1305"/>
    </location>
</feature>
<keyword evidence="2" id="KW-0863">Zinc-finger</keyword>
<dbReference type="InterPro" id="IPR011124">
    <property type="entry name" value="Znf_CW"/>
</dbReference>
<comment type="caution">
    <text evidence="6">The sequence shown here is derived from an EMBL/GenBank/DDBJ whole genome shotgun (WGS) entry which is preliminary data.</text>
</comment>
<organism evidence="6 7">
    <name type="scientific">Abeliophyllum distichum</name>
    <dbReference type="NCBI Taxonomy" id="126358"/>
    <lineage>
        <taxon>Eukaryota</taxon>
        <taxon>Viridiplantae</taxon>
        <taxon>Streptophyta</taxon>
        <taxon>Embryophyta</taxon>
        <taxon>Tracheophyta</taxon>
        <taxon>Spermatophyta</taxon>
        <taxon>Magnoliopsida</taxon>
        <taxon>eudicotyledons</taxon>
        <taxon>Gunneridae</taxon>
        <taxon>Pentapetalae</taxon>
        <taxon>asterids</taxon>
        <taxon>lamiids</taxon>
        <taxon>Lamiales</taxon>
        <taxon>Oleaceae</taxon>
        <taxon>Forsythieae</taxon>
        <taxon>Abeliophyllum</taxon>
    </lineage>
</organism>
<evidence type="ECO:0000256" key="1">
    <source>
        <dbReference type="ARBA" id="ARBA00022723"/>
    </source>
</evidence>
<keyword evidence="1" id="KW-0479">Metal-binding</keyword>
<evidence type="ECO:0000313" key="7">
    <source>
        <dbReference type="Proteomes" id="UP001604336"/>
    </source>
</evidence>
<feature type="compositionally biased region" description="Polar residues" evidence="4">
    <location>
        <begin position="1240"/>
        <end position="1260"/>
    </location>
</feature>
<feature type="region of interest" description="Disordered" evidence="4">
    <location>
        <begin position="300"/>
        <end position="323"/>
    </location>
</feature>
<dbReference type="Gene3D" id="3.30.40.100">
    <property type="match status" value="1"/>
</dbReference>
<feature type="compositionally biased region" description="Polar residues" evidence="4">
    <location>
        <begin position="826"/>
        <end position="838"/>
    </location>
</feature>
<evidence type="ECO:0000256" key="4">
    <source>
        <dbReference type="SAM" id="MobiDB-lite"/>
    </source>
</evidence>
<evidence type="ECO:0000256" key="2">
    <source>
        <dbReference type="ARBA" id="ARBA00022771"/>
    </source>
</evidence>
<feature type="compositionally biased region" description="Low complexity" evidence="4">
    <location>
        <begin position="864"/>
        <end position="883"/>
    </location>
</feature>
<feature type="compositionally biased region" description="Basic and acidic residues" evidence="4">
    <location>
        <begin position="1262"/>
        <end position="1281"/>
    </location>
</feature>
<feature type="region of interest" description="Disordered" evidence="4">
    <location>
        <begin position="600"/>
        <end position="628"/>
    </location>
</feature>
<name>A0ABD1TCW7_9LAMI</name>
<gene>
    <name evidence="6" type="ORF">Adt_16169</name>
</gene>
<accession>A0ABD1TCW7</accession>
<feature type="domain" description="CW-type" evidence="5">
    <location>
        <begin position="639"/>
        <end position="692"/>
    </location>
</feature>
<feature type="compositionally biased region" description="Basic and acidic residues" evidence="4">
    <location>
        <begin position="301"/>
        <end position="315"/>
    </location>
</feature>
<keyword evidence="7" id="KW-1185">Reference proteome</keyword>
<feature type="compositionally biased region" description="Basic residues" evidence="4">
    <location>
        <begin position="487"/>
        <end position="496"/>
    </location>
</feature>
<evidence type="ECO:0000256" key="3">
    <source>
        <dbReference type="ARBA" id="ARBA00022833"/>
    </source>
</evidence>
<feature type="compositionally biased region" description="Basic residues" evidence="4">
    <location>
        <begin position="1360"/>
        <end position="1371"/>
    </location>
</feature>
<feature type="region of interest" description="Disordered" evidence="4">
    <location>
        <begin position="751"/>
        <end position="794"/>
    </location>
</feature>
<dbReference type="Pfam" id="PF07496">
    <property type="entry name" value="zf-CW"/>
    <property type="match status" value="1"/>
</dbReference>
<feature type="compositionally biased region" description="Basic and acidic residues" evidence="4">
    <location>
        <begin position="1160"/>
        <end position="1185"/>
    </location>
</feature>
<dbReference type="EMBL" id="JBFOLK010000005">
    <property type="protein sequence ID" value="KAL2510569.1"/>
    <property type="molecule type" value="Genomic_DNA"/>
</dbReference>
<dbReference type="PANTHER" id="PTHR46524:SF7">
    <property type="entry name" value="CW-TYPE ZINC FINGER"/>
    <property type="match status" value="1"/>
</dbReference>
<dbReference type="GO" id="GO:0008270">
    <property type="term" value="F:zinc ion binding"/>
    <property type="evidence" value="ECO:0007669"/>
    <property type="project" value="UniProtKB-KW"/>
</dbReference>
<feature type="region of interest" description="Disordered" evidence="4">
    <location>
        <begin position="89"/>
        <end position="122"/>
    </location>
</feature>
<feature type="region of interest" description="Disordered" evidence="4">
    <location>
        <begin position="1031"/>
        <end position="1064"/>
    </location>
</feature>
<dbReference type="PANTHER" id="PTHR46524">
    <property type="entry name" value="CW-TYPE ZINC FINGER"/>
    <property type="match status" value="1"/>
</dbReference>
<feature type="compositionally biased region" description="Polar residues" evidence="4">
    <location>
        <begin position="500"/>
        <end position="514"/>
    </location>
</feature>